<dbReference type="Proteomes" id="UP001064206">
    <property type="component" value="Chromosome"/>
</dbReference>
<sequence length="50" mass="5506">MNPEQFIKNNVVKALLTDGYSAEQAEQGGGRGYFVLPALIEADNQTQEHL</sequence>
<evidence type="ECO:0000313" key="1">
    <source>
        <dbReference type="EMBL" id="UXE40022.1"/>
    </source>
</evidence>
<dbReference type="AlphaFoldDB" id="A0A9Q9JES1"/>
<dbReference type="EMBL" id="CP104450">
    <property type="protein sequence ID" value="UXE40022.1"/>
    <property type="molecule type" value="Genomic_DNA"/>
</dbReference>
<dbReference type="RefSeq" id="WP_155269522.1">
    <property type="nucleotide sequence ID" value="NZ_CABMIM010000014.1"/>
</dbReference>
<proteinExistence type="predicted"/>
<reference evidence="1" key="1">
    <citation type="submission" date="2022-09" db="EMBL/GenBank/DDBJ databases">
        <title>Multidrug resistance Raoultella ornithinolytica Strain MQB_Silv_108.</title>
        <authorList>
            <person name="Quintela-Baluja M."/>
        </authorList>
    </citation>
    <scope>NUCLEOTIDE SEQUENCE</scope>
    <source>
        <strain evidence="1">MQB_Silv_108</strain>
    </source>
</reference>
<accession>A0A9Q9JES1</accession>
<gene>
    <name evidence="1" type="ORF">N2J37_09925</name>
</gene>
<protein>
    <submittedName>
        <fullName evidence="1">Uncharacterized protein</fullName>
    </submittedName>
</protein>
<name>A0A9Q9JES1_RAOOR</name>
<organism evidence="1 2">
    <name type="scientific">Raoultella ornithinolytica</name>
    <name type="common">Klebsiella ornithinolytica</name>
    <dbReference type="NCBI Taxonomy" id="54291"/>
    <lineage>
        <taxon>Bacteria</taxon>
        <taxon>Pseudomonadati</taxon>
        <taxon>Pseudomonadota</taxon>
        <taxon>Gammaproteobacteria</taxon>
        <taxon>Enterobacterales</taxon>
        <taxon>Enterobacteriaceae</taxon>
        <taxon>Klebsiella/Raoultella group</taxon>
        <taxon>Raoultella</taxon>
    </lineage>
</organism>
<evidence type="ECO:0000313" key="2">
    <source>
        <dbReference type="Proteomes" id="UP001064206"/>
    </source>
</evidence>